<evidence type="ECO:0000256" key="4">
    <source>
        <dbReference type="ARBA" id="ARBA00023069"/>
    </source>
</evidence>
<dbReference type="EMBL" id="BFEA01000222">
    <property type="protein sequence ID" value="GBG75311.1"/>
    <property type="molecule type" value="Genomic_DNA"/>
</dbReference>
<proteinExistence type="predicted"/>
<evidence type="ECO:0000313" key="6">
    <source>
        <dbReference type="EMBL" id="GBG75311.1"/>
    </source>
</evidence>
<dbReference type="GO" id="GO:0036064">
    <property type="term" value="C:ciliary basal body"/>
    <property type="evidence" value="ECO:0007669"/>
    <property type="project" value="TreeGrafter"/>
</dbReference>
<keyword evidence="2" id="KW-0853">WD repeat</keyword>
<evidence type="ECO:0000313" key="7">
    <source>
        <dbReference type="Proteomes" id="UP000265515"/>
    </source>
</evidence>
<keyword evidence="7" id="KW-1185">Reference proteome</keyword>
<dbReference type="GO" id="GO:0042073">
    <property type="term" value="P:intraciliary transport"/>
    <property type="evidence" value="ECO:0007669"/>
    <property type="project" value="TreeGrafter"/>
</dbReference>
<protein>
    <submittedName>
        <fullName evidence="6">Uncharacterized protein</fullName>
    </submittedName>
</protein>
<sequence>MCQVHLKYAMYLEDEGRFKEAEEEFIKADKPREAIDMYIHQQDWASATHVAEAYDPSSISDIQVAQARLMIGLKEYAKAEALFLKVPRRRSWSNGAAGATWSPRYRLLAFVACENIWSCCLESRTGQPTVSFVGAVRKVYQVLGWPVVVASLGDDVANLLKTVHRGWVLGSSSGEVVIFRWRVKSQLGAMKDRVDGQEGGHLNGERRSFGCIPSWCHDRPRPHPFREEFAGDILFKAEFRGGNPDKVADAEWTGKTLTIGLLAHALLRLCHLVPCLDKELLHPTNEEKMVVALGRLWNDCVQRRSDRRAVPELEGRHPDSRVDGRVVCQLDIWQPLNPILLAGTDESAKENLCGLMRPLRLAVGLGVASQTWLER</sequence>
<accession>A0A388KZ51</accession>
<keyword evidence="3" id="KW-0677">Repeat</keyword>
<dbReference type="AlphaFoldDB" id="A0A388KZ51"/>
<dbReference type="GO" id="GO:0005930">
    <property type="term" value="C:axoneme"/>
    <property type="evidence" value="ECO:0007669"/>
    <property type="project" value="TreeGrafter"/>
</dbReference>
<evidence type="ECO:0000256" key="1">
    <source>
        <dbReference type="ARBA" id="ARBA00004138"/>
    </source>
</evidence>
<comment type="subcellular location">
    <subcellularLocation>
        <location evidence="1">Cell projection</location>
        <location evidence="1">Cilium</location>
    </subcellularLocation>
</comment>
<name>A0A388KZ51_CHABU</name>
<dbReference type="OrthoDB" id="2186662at2759"/>
<comment type="caution">
    <text evidence="6">The sequence shown here is derived from an EMBL/GenBank/DDBJ whole genome shotgun (WGS) entry which is preliminary data.</text>
</comment>
<dbReference type="STRING" id="69332.A0A388KZ51"/>
<keyword evidence="4" id="KW-0969">Cilium</keyword>
<dbReference type="PANTHER" id="PTHR15722:SF2">
    <property type="entry name" value="INTRAFLAGELLAR TRANSPORT PROTEIN 172 HOMOLOG"/>
    <property type="match status" value="1"/>
</dbReference>
<dbReference type="GO" id="GO:0030992">
    <property type="term" value="C:intraciliary transport particle B"/>
    <property type="evidence" value="ECO:0007669"/>
    <property type="project" value="TreeGrafter"/>
</dbReference>
<keyword evidence="5" id="KW-0966">Cell projection</keyword>
<evidence type="ECO:0000256" key="5">
    <source>
        <dbReference type="ARBA" id="ARBA00023273"/>
    </source>
</evidence>
<dbReference type="PANTHER" id="PTHR15722">
    <property type="entry name" value="IFT140/172-RELATED"/>
    <property type="match status" value="1"/>
</dbReference>
<dbReference type="Proteomes" id="UP000265515">
    <property type="component" value="Unassembled WGS sequence"/>
</dbReference>
<dbReference type="Gramene" id="GBG75311">
    <property type="protein sequence ID" value="GBG75311"/>
    <property type="gene ID" value="CBR_g19943"/>
</dbReference>
<evidence type="ECO:0000256" key="2">
    <source>
        <dbReference type="ARBA" id="ARBA00022574"/>
    </source>
</evidence>
<gene>
    <name evidence="6" type="ORF">CBR_g19943</name>
</gene>
<evidence type="ECO:0000256" key="3">
    <source>
        <dbReference type="ARBA" id="ARBA00022737"/>
    </source>
</evidence>
<reference evidence="6 7" key="1">
    <citation type="journal article" date="2018" name="Cell">
        <title>The Chara Genome: Secondary Complexity and Implications for Plant Terrestrialization.</title>
        <authorList>
            <person name="Nishiyama T."/>
            <person name="Sakayama H."/>
            <person name="Vries J.D."/>
            <person name="Buschmann H."/>
            <person name="Saint-Marcoux D."/>
            <person name="Ullrich K.K."/>
            <person name="Haas F.B."/>
            <person name="Vanderstraeten L."/>
            <person name="Becker D."/>
            <person name="Lang D."/>
            <person name="Vosolsobe S."/>
            <person name="Rombauts S."/>
            <person name="Wilhelmsson P.K.I."/>
            <person name="Janitza P."/>
            <person name="Kern R."/>
            <person name="Heyl A."/>
            <person name="Rumpler F."/>
            <person name="Villalobos L.I.A.C."/>
            <person name="Clay J.M."/>
            <person name="Skokan R."/>
            <person name="Toyoda A."/>
            <person name="Suzuki Y."/>
            <person name="Kagoshima H."/>
            <person name="Schijlen E."/>
            <person name="Tajeshwar N."/>
            <person name="Catarino B."/>
            <person name="Hetherington A.J."/>
            <person name="Saltykova A."/>
            <person name="Bonnot C."/>
            <person name="Breuninger H."/>
            <person name="Symeonidi A."/>
            <person name="Radhakrishnan G.V."/>
            <person name="Van Nieuwerburgh F."/>
            <person name="Deforce D."/>
            <person name="Chang C."/>
            <person name="Karol K.G."/>
            <person name="Hedrich R."/>
            <person name="Ulvskov P."/>
            <person name="Glockner G."/>
            <person name="Delwiche C.F."/>
            <person name="Petrasek J."/>
            <person name="Van de Peer Y."/>
            <person name="Friml J."/>
            <person name="Beilby M."/>
            <person name="Dolan L."/>
            <person name="Kohara Y."/>
            <person name="Sugano S."/>
            <person name="Fujiyama A."/>
            <person name="Delaux P.-M."/>
            <person name="Quint M."/>
            <person name="TheiBen G."/>
            <person name="Hagemann M."/>
            <person name="Harholt J."/>
            <person name="Dunand C."/>
            <person name="Zachgo S."/>
            <person name="Langdale J."/>
            <person name="Maumus F."/>
            <person name="Straeten D.V.D."/>
            <person name="Gould S.B."/>
            <person name="Rensing S.A."/>
        </authorList>
    </citation>
    <scope>NUCLEOTIDE SEQUENCE [LARGE SCALE GENOMIC DNA]</scope>
    <source>
        <strain evidence="6 7">S276</strain>
    </source>
</reference>
<organism evidence="6 7">
    <name type="scientific">Chara braunii</name>
    <name type="common">Braun's stonewort</name>
    <dbReference type="NCBI Taxonomy" id="69332"/>
    <lineage>
        <taxon>Eukaryota</taxon>
        <taxon>Viridiplantae</taxon>
        <taxon>Streptophyta</taxon>
        <taxon>Charophyceae</taxon>
        <taxon>Charales</taxon>
        <taxon>Characeae</taxon>
        <taxon>Chara</taxon>
    </lineage>
</organism>